<keyword evidence="2" id="KW-1185">Reference proteome</keyword>
<evidence type="ECO:0000313" key="1">
    <source>
        <dbReference type="EMBL" id="EFN83925.1"/>
    </source>
</evidence>
<protein>
    <submittedName>
        <fullName evidence="1">Uncharacterized protein</fullName>
    </submittedName>
</protein>
<dbReference type="AlphaFoldDB" id="E2BK55"/>
<reference evidence="1 2" key="1">
    <citation type="journal article" date="2010" name="Science">
        <title>Genomic comparison of the ants Camponotus floridanus and Harpegnathos saltator.</title>
        <authorList>
            <person name="Bonasio R."/>
            <person name="Zhang G."/>
            <person name="Ye C."/>
            <person name="Mutti N.S."/>
            <person name="Fang X."/>
            <person name="Qin N."/>
            <person name="Donahue G."/>
            <person name="Yang P."/>
            <person name="Li Q."/>
            <person name="Li C."/>
            <person name="Zhang P."/>
            <person name="Huang Z."/>
            <person name="Berger S.L."/>
            <person name="Reinberg D."/>
            <person name="Wang J."/>
            <person name="Liebig J."/>
        </authorList>
    </citation>
    <scope>NUCLEOTIDE SEQUENCE [LARGE SCALE GENOMIC DNA]</scope>
    <source>
        <strain evidence="1 2">R22 G/1</strain>
    </source>
</reference>
<sequence length="105" mass="11371">MSDERSKVENYDAICLVFHPKPLRTKLNRADAKQGYAGLLPAKTPPGCLPFGSECGVSGELHRHSLPDPGALMEPHAQVPRLFPRGVERRGAPAGVPVGLAFRFN</sequence>
<dbReference type="EMBL" id="GL448741">
    <property type="protein sequence ID" value="EFN83925.1"/>
    <property type="molecule type" value="Genomic_DNA"/>
</dbReference>
<proteinExistence type="predicted"/>
<accession>E2BK55</accession>
<gene>
    <name evidence="1" type="ORF">EAI_05532</name>
</gene>
<name>E2BK55_HARSA</name>
<organism evidence="2">
    <name type="scientific">Harpegnathos saltator</name>
    <name type="common">Jerdon's jumping ant</name>
    <dbReference type="NCBI Taxonomy" id="610380"/>
    <lineage>
        <taxon>Eukaryota</taxon>
        <taxon>Metazoa</taxon>
        <taxon>Ecdysozoa</taxon>
        <taxon>Arthropoda</taxon>
        <taxon>Hexapoda</taxon>
        <taxon>Insecta</taxon>
        <taxon>Pterygota</taxon>
        <taxon>Neoptera</taxon>
        <taxon>Endopterygota</taxon>
        <taxon>Hymenoptera</taxon>
        <taxon>Apocrita</taxon>
        <taxon>Aculeata</taxon>
        <taxon>Formicoidea</taxon>
        <taxon>Formicidae</taxon>
        <taxon>Ponerinae</taxon>
        <taxon>Ponerini</taxon>
        <taxon>Harpegnathos</taxon>
    </lineage>
</organism>
<evidence type="ECO:0000313" key="2">
    <source>
        <dbReference type="Proteomes" id="UP000008237"/>
    </source>
</evidence>
<dbReference type="InParanoid" id="E2BK55"/>
<dbReference type="Proteomes" id="UP000008237">
    <property type="component" value="Unassembled WGS sequence"/>
</dbReference>